<evidence type="ECO:0000313" key="2">
    <source>
        <dbReference type="Proteomes" id="UP001465976"/>
    </source>
</evidence>
<dbReference type="PANTHER" id="PTHR38846">
    <property type="entry name" value="C3H1-TYPE DOMAIN-CONTAINING PROTEIN"/>
    <property type="match status" value="1"/>
</dbReference>
<accession>A0ABR3FSU5</accession>
<dbReference type="Proteomes" id="UP001465976">
    <property type="component" value="Unassembled WGS sequence"/>
</dbReference>
<dbReference type="EMBL" id="JBAHYK010000095">
    <property type="protein sequence ID" value="KAL0578533.1"/>
    <property type="molecule type" value="Genomic_DNA"/>
</dbReference>
<comment type="caution">
    <text evidence="1">The sequence shown here is derived from an EMBL/GenBank/DDBJ whole genome shotgun (WGS) entry which is preliminary data.</text>
</comment>
<sequence>MVTPQSTDAMIRTTTSATHKTLLQSFRALAINEGLKDPKSRECKDRRKQFFTENVQAGFKSHFGTNARSLNEWKRLLNTIGIEGSSGLKSVKQCKEASPPALKGKFINIVDLVDAGNARKTITKPNPFTSEEALSGYIKRTEKIFPKDSAKANPLLKQFLIAIGGD</sequence>
<gene>
    <name evidence="1" type="ORF">V5O48_003476</name>
</gene>
<name>A0ABR3FSU5_9AGAR</name>
<proteinExistence type="predicted"/>
<evidence type="ECO:0000313" key="1">
    <source>
        <dbReference type="EMBL" id="KAL0578533.1"/>
    </source>
</evidence>
<dbReference type="PANTHER" id="PTHR38846:SF1">
    <property type="entry name" value="C3H1-TYPE DOMAIN-CONTAINING PROTEIN"/>
    <property type="match status" value="1"/>
</dbReference>
<keyword evidence="2" id="KW-1185">Reference proteome</keyword>
<protein>
    <submittedName>
        <fullName evidence="1">Uncharacterized protein</fullName>
    </submittedName>
</protein>
<organism evidence="1 2">
    <name type="scientific">Marasmius crinis-equi</name>
    <dbReference type="NCBI Taxonomy" id="585013"/>
    <lineage>
        <taxon>Eukaryota</taxon>
        <taxon>Fungi</taxon>
        <taxon>Dikarya</taxon>
        <taxon>Basidiomycota</taxon>
        <taxon>Agaricomycotina</taxon>
        <taxon>Agaricomycetes</taxon>
        <taxon>Agaricomycetidae</taxon>
        <taxon>Agaricales</taxon>
        <taxon>Marasmiineae</taxon>
        <taxon>Marasmiaceae</taxon>
        <taxon>Marasmius</taxon>
    </lineage>
</organism>
<reference evidence="1 2" key="1">
    <citation type="submission" date="2024-02" db="EMBL/GenBank/DDBJ databases">
        <title>A draft genome for the cacao thread blight pathogen Marasmius crinis-equi.</title>
        <authorList>
            <person name="Cohen S.P."/>
            <person name="Baruah I.K."/>
            <person name="Amoako-Attah I."/>
            <person name="Bukari Y."/>
            <person name="Meinhardt L.W."/>
            <person name="Bailey B.A."/>
        </authorList>
    </citation>
    <scope>NUCLEOTIDE SEQUENCE [LARGE SCALE GENOMIC DNA]</scope>
    <source>
        <strain evidence="1 2">GH-76</strain>
    </source>
</reference>